<evidence type="ECO:0000256" key="6">
    <source>
        <dbReference type="ARBA" id="ARBA00022683"/>
    </source>
</evidence>
<dbReference type="InterPro" id="IPR050558">
    <property type="entry name" value="PTS_Sugar-Specific_Components"/>
</dbReference>
<evidence type="ECO:0000256" key="12">
    <source>
        <dbReference type="SAM" id="Phobius"/>
    </source>
</evidence>
<dbReference type="PANTHER" id="PTHR30175:SF1">
    <property type="entry name" value="PTS SYSTEM ARBUTIN-, CELLOBIOSE-, AND SALICIN-SPECIFIC EIIBC COMPONENT-RELATED"/>
    <property type="match status" value="1"/>
</dbReference>
<dbReference type="PANTHER" id="PTHR30175">
    <property type="entry name" value="PHOSPHOTRANSFERASE SYSTEM TRANSPORT PROTEIN"/>
    <property type="match status" value="1"/>
</dbReference>
<keyword evidence="9 12" id="KW-1133">Transmembrane helix</keyword>
<evidence type="ECO:0000256" key="5">
    <source>
        <dbReference type="ARBA" id="ARBA00022679"/>
    </source>
</evidence>
<evidence type="ECO:0000256" key="11">
    <source>
        <dbReference type="PROSITE-ProRule" id="PRU00421"/>
    </source>
</evidence>
<evidence type="ECO:0000256" key="10">
    <source>
        <dbReference type="ARBA" id="ARBA00023136"/>
    </source>
</evidence>
<sequence length="627" mass="67557">MDYENTAKKILQRVGGKDNVINLVHCMTRLRFTLKDESIVDDEAVKKTKGVMGIMKKGGQYQIIIGNDVGNVFNELNKLGNFSNEVKEVPVKSNEKKNIFTMLMDTISGIMAPVIPAIIGAAMIKVLLTLLPMIGVLSTNGQTYQLLSVIGDGAFFFMPVLIAISASKKFGTNMYYAASIALIMLHPNLITLMNTAHDAGQTVKFLKYIPVTYASYSYSVIPIILAVYSLRYVERFVDKITPVVTKNFLKPMLVVLIEAPIALIILGPLGAICGNGLSTVVYAIHDKLGFIAIGLVAGVYPFVVMAGMHHAFTPIKLGMIATTGYENFICIGELCSNMAQGAASLAVALRSKNKDFKQIAGSSAFSALFAGITEPALYGVTLRLKRPMLGACIGGAVGGLVGGFFQMKCFGIATPAIVTIVQYVEKGKPQTLLFAALTILVTVVVTFVATLIIGFEDIVDEDDDLDFVEESNAQLLDNEISITSPVEGKVIPLTEVKDSTFAQEILGKGAAIIPEKGVVYAPFDGKVDAVFETGHALGLVSEDGVELLVHVGIDTVNLKGKYFTPKKKSGDTMKKGDILLEFDIDKIKANGYDVTTPIIISNTEQFAKVKACEDKVVTKESKLLSVQ</sequence>
<evidence type="ECO:0000313" key="16">
    <source>
        <dbReference type="EMBL" id="MEQ2709984.1"/>
    </source>
</evidence>
<organism evidence="16 17">
    <name type="scientific">Anaerostipes amylophilus</name>
    <dbReference type="NCBI Taxonomy" id="2981779"/>
    <lineage>
        <taxon>Bacteria</taxon>
        <taxon>Bacillati</taxon>
        <taxon>Bacillota</taxon>
        <taxon>Clostridia</taxon>
        <taxon>Lachnospirales</taxon>
        <taxon>Lachnospiraceae</taxon>
        <taxon>Anaerostipes</taxon>
    </lineage>
</organism>
<dbReference type="NCBIfam" id="TIGR01995">
    <property type="entry name" value="PTS-II-ABC-beta"/>
    <property type="match status" value="1"/>
</dbReference>
<dbReference type="PROSITE" id="PS51098">
    <property type="entry name" value="PTS_EIIB_TYPE_1"/>
    <property type="match status" value="1"/>
</dbReference>
<dbReference type="GO" id="GO:0016740">
    <property type="term" value="F:transferase activity"/>
    <property type="evidence" value="ECO:0007669"/>
    <property type="project" value="UniProtKB-KW"/>
</dbReference>
<dbReference type="EMBL" id="JBBNIN010000002">
    <property type="protein sequence ID" value="MEQ2709984.1"/>
    <property type="molecule type" value="Genomic_DNA"/>
</dbReference>
<evidence type="ECO:0000256" key="4">
    <source>
        <dbReference type="ARBA" id="ARBA00022597"/>
    </source>
</evidence>
<name>A0ABV1IS06_9FIRM</name>
<feature type="transmembrane region" description="Helical" evidence="12">
    <location>
        <begin position="144"/>
        <end position="162"/>
    </location>
</feature>
<feature type="transmembrane region" description="Helical" evidence="12">
    <location>
        <begin position="432"/>
        <end position="455"/>
    </location>
</feature>
<keyword evidence="4" id="KW-0762">Sugar transport</keyword>
<dbReference type="Gene3D" id="2.70.70.10">
    <property type="entry name" value="Glucose Permease (Domain IIA)"/>
    <property type="match status" value="1"/>
</dbReference>
<keyword evidence="6" id="KW-0598">Phosphotransferase system</keyword>
<dbReference type="InterPro" id="IPR036878">
    <property type="entry name" value="Glu_permease_IIB"/>
</dbReference>
<keyword evidence="3" id="KW-1003">Cell membrane</keyword>
<evidence type="ECO:0000256" key="9">
    <source>
        <dbReference type="ARBA" id="ARBA00022989"/>
    </source>
</evidence>
<reference evidence="16 17" key="1">
    <citation type="submission" date="2024-04" db="EMBL/GenBank/DDBJ databases">
        <title>Human intestinal bacterial collection.</title>
        <authorList>
            <person name="Pauvert C."/>
            <person name="Hitch T.C.A."/>
            <person name="Clavel T."/>
        </authorList>
    </citation>
    <scope>NUCLEOTIDE SEQUENCE [LARGE SCALE GENOMIC DNA]</scope>
    <source>
        <strain evidence="16 17">CLA-AA-H249</strain>
    </source>
</reference>
<feature type="domain" description="PTS EIIC type-1" evidence="15">
    <location>
        <begin position="105"/>
        <end position="471"/>
    </location>
</feature>
<protein>
    <submittedName>
        <fullName evidence="16">Beta-glucoside-specific PTS transporter subunit IIABC</fullName>
        <ecNumber evidence="16">2.7.1.-</ecNumber>
    </submittedName>
</protein>
<dbReference type="RefSeq" id="WP_349110240.1">
    <property type="nucleotide sequence ID" value="NZ_JBBNIN010000002.1"/>
</dbReference>
<comment type="subcellular location">
    <subcellularLocation>
        <location evidence="1">Cell membrane</location>
        <topology evidence="1">Multi-pass membrane protein</topology>
    </subcellularLocation>
</comment>
<dbReference type="PROSITE" id="PS51103">
    <property type="entry name" value="PTS_EIIC_TYPE_1"/>
    <property type="match status" value="1"/>
</dbReference>
<feature type="transmembrane region" description="Helical" evidence="12">
    <location>
        <begin position="213"/>
        <end position="233"/>
    </location>
</feature>
<feature type="transmembrane region" description="Helical" evidence="12">
    <location>
        <begin position="174"/>
        <end position="193"/>
    </location>
</feature>
<dbReference type="Pfam" id="PF00358">
    <property type="entry name" value="PTS_EIIA_1"/>
    <property type="match status" value="1"/>
</dbReference>
<keyword evidence="8" id="KW-0418">Kinase</keyword>
<keyword evidence="2" id="KW-0813">Transport</keyword>
<dbReference type="NCBIfam" id="TIGR00830">
    <property type="entry name" value="PTBA"/>
    <property type="match status" value="1"/>
</dbReference>
<gene>
    <name evidence="16" type="ORF">AAAU51_02175</name>
</gene>
<dbReference type="InterPro" id="IPR011297">
    <property type="entry name" value="PTS_IIABC_b_glu"/>
</dbReference>
<evidence type="ECO:0000313" key="17">
    <source>
        <dbReference type="Proteomes" id="UP001482154"/>
    </source>
</evidence>
<dbReference type="PROSITE" id="PS51093">
    <property type="entry name" value="PTS_EIIA_TYPE_1"/>
    <property type="match status" value="1"/>
</dbReference>
<comment type="caution">
    <text evidence="16">The sequence shown here is derived from an EMBL/GenBank/DDBJ whole genome shotgun (WGS) entry which is preliminary data.</text>
</comment>
<evidence type="ECO:0000256" key="3">
    <source>
        <dbReference type="ARBA" id="ARBA00022475"/>
    </source>
</evidence>
<feature type="transmembrane region" description="Helical" evidence="12">
    <location>
        <begin position="102"/>
        <end position="124"/>
    </location>
</feature>
<feature type="transmembrane region" description="Helical" evidence="12">
    <location>
        <begin position="359"/>
        <end position="381"/>
    </location>
</feature>
<keyword evidence="10 12" id="KW-0472">Membrane</keyword>
<proteinExistence type="predicted"/>
<feature type="transmembrane region" description="Helical" evidence="12">
    <location>
        <begin position="253"/>
        <end position="284"/>
    </location>
</feature>
<keyword evidence="17" id="KW-1185">Reference proteome</keyword>
<dbReference type="CDD" id="cd00212">
    <property type="entry name" value="PTS_IIB_glc"/>
    <property type="match status" value="1"/>
</dbReference>
<feature type="domain" description="PTS EIIB type-1" evidence="14">
    <location>
        <begin position="4"/>
        <end position="86"/>
    </location>
</feature>
<evidence type="ECO:0000259" key="14">
    <source>
        <dbReference type="PROSITE" id="PS51098"/>
    </source>
</evidence>
<feature type="transmembrane region" description="Helical" evidence="12">
    <location>
        <begin position="290"/>
        <end position="312"/>
    </location>
</feature>
<evidence type="ECO:0000259" key="13">
    <source>
        <dbReference type="PROSITE" id="PS51093"/>
    </source>
</evidence>
<dbReference type="SUPFAM" id="SSF55604">
    <property type="entry name" value="Glucose permease domain IIB"/>
    <property type="match status" value="1"/>
</dbReference>
<keyword evidence="5 16" id="KW-0808">Transferase</keyword>
<dbReference type="InterPro" id="IPR011055">
    <property type="entry name" value="Dup_hybrid_motif"/>
</dbReference>
<dbReference type="Pfam" id="PF00367">
    <property type="entry name" value="PTS_EIIB"/>
    <property type="match status" value="1"/>
</dbReference>
<dbReference type="EC" id="2.7.1.-" evidence="16"/>
<evidence type="ECO:0000256" key="1">
    <source>
        <dbReference type="ARBA" id="ARBA00004651"/>
    </source>
</evidence>
<dbReference type="InterPro" id="IPR003352">
    <property type="entry name" value="PTS_EIIC"/>
</dbReference>
<dbReference type="Pfam" id="PF02378">
    <property type="entry name" value="PTS_EIIC"/>
    <property type="match status" value="1"/>
</dbReference>
<evidence type="ECO:0000256" key="7">
    <source>
        <dbReference type="ARBA" id="ARBA00022692"/>
    </source>
</evidence>
<dbReference type="InterPro" id="IPR001127">
    <property type="entry name" value="PTS_EIIA_1_perm"/>
</dbReference>
<dbReference type="SUPFAM" id="SSF51261">
    <property type="entry name" value="Duplicated hybrid motif"/>
    <property type="match status" value="1"/>
</dbReference>
<evidence type="ECO:0000256" key="8">
    <source>
        <dbReference type="ARBA" id="ARBA00022777"/>
    </source>
</evidence>
<dbReference type="Proteomes" id="UP001482154">
    <property type="component" value="Unassembled WGS sequence"/>
</dbReference>
<dbReference type="InterPro" id="IPR001996">
    <property type="entry name" value="PTS_IIB_1"/>
</dbReference>
<dbReference type="PROSITE" id="PS01035">
    <property type="entry name" value="PTS_EIIB_TYPE_1_CYS"/>
    <property type="match status" value="1"/>
</dbReference>
<feature type="domain" description="PTS EIIA type-1" evidence="13">
    <location>
        <begin position="498"/>
        <end position="602"/>
    </location>
</feature>
<accession>A0ABV1IS06</accession>
<dbReference type="Gene3D" id="3.30.1360.60">
    <property type="entry name" value="Glucose permease domain IIB"/>
    <property type="match status" value="1"/>
</dbReference>
<feature type="active site" description="Phosphocysteine intermediate; for EIIB activity" evidence="11">
    <location>
        <position position="26"/>
    </location>
</feature>
<evidence type="ECO:0000259" key="15">
    <source>
        <dbReference type="PROSITE" id="PS51103"/>
    </source>
</evidence>
<keyword evidence="7 12" id="KW-0812">Transmembrane</keyword>
<dbReference type="PROSITE" id="PS00371">
    <property type="entry name" value="PTS_EIIA_TYPE_1_HIS"/>
    <property type="match status" value="1"/>
</dbReference>
<dbReference type="InterPro" id="IPR018113">
    <property type="entry name" value="PTrfase_EIIB_Cys"/>
</dbReference>
<dbReference type="InterPro" id="IPR013013">
    <property type="entry name" value="PTS_EIIC_1"/>
</dbReference>
<evidence type="ECO:0000256" key="2">
    <source>
        <dbReference type="ARBA" id="ARBA00022448"/>
    </source>
</evidence>